<dbReference type="SMART" id="SM00863">
    <property type="entry name" value="tRNA_SAD"/>
    <property type="match status" value="1"/>
</dbReference>
<dbReference type="HAMAP" id="MF_00184">
    <property type="entry name" value="Thr_tRNA_synth"/>
    <property type="match status" value="1"/>
</dbReference>
<dbReference type="FunFam" id="3.30.980.10:FF:000005">
    <property type="entry name" value="Threonyl-tRNA synthetase, mitochondrial"/>
    <property type="match status" value="1"/>
</dbReference>
<comment type="caution">
    <text evidence="13">Lacks conserved residue(s) required for the propagation of feature annotation.</text>
</comment>
<dbReference type="SUPFAM" id="SSF52954">
    <property type="entry name" value="Class II aaRS ABD-related"/>
    <property type="match status" value="1"/>
</dbReference>
<proteinExistence type="inferred from homology"/>
<dbReference type="AlphaFoldDB" id="A0A7C3IRA9"/>
<keyword evidence="10 13" id="KW-0648">Protein biosynthesis</keyword>
<evidence type="ECO:0000313" key="15">
    <source>
        <dbReference type="EMBL" id="HFH30166.1"/>
    </source>
</evidence>
<comment type="caution">
    <text evidence="15">The sequence shown here is derived from an EMBL/GenBank/DDBJ whole genome shotgun (WGS) entry which is preliminary data.</text>
</comment>
<keyword evidence="7 13" id="KW-0862">Zinc</keyword>
<dbReference type="SUPFAM" id="SSF55186">
    <property type="entry name" value="ThrRS/AlaRS common domain"/>
    <property type="match status" value="1"/>
</dbReference>
<dbReference type="Gene3D" id="3.30.930.10">
    <property type="entry name" value="Bira Bifunctional Protein, Domain 2"/>
    <property type="match status" value="1"/>
</dbReference>
<evidence type="ECO:0000256" key="13">
    <source>
        <dbReference type="HAMAP-Rule" id="MF_00184"/>
    </source>
</evidence>
<dbReference type="InterPro" id="IPR006195">
    <property type="entry name" value="aa-tRNA-synth_II"/>
</dbReference>
<dbReference type="InterPro" id="IPR045864">
    <property type="entry name" value="aa-tRNA-synth_II/BPL/LPL"/>
</dbReference>
<dbReference type="PROSITE" id="PS50862">
    <property type="entry name" value="AA_TRNA_LIGASE_II"/>
    <property type="match status" value="1"/>
</dbReference>
<comment type="subcellular location">
    <subcellularLocation>
        <location evidence="13">Cytoplasm</location>
    </subcellularLocation>
</comment>
<dbReference type="EC" id="6.1.1.3" evidence="13"/>
<comment type="cofactor">
    <cofactor evidence="13">
        <name>Zn(2+)</name>
        <dbReference type="ChEBI" id="CHEBI:29105"/>
    </cofactor>
    <text evidence="13">Binds 1 zinc ion per subunit.</text>
</comment>
<dbReference type="GO" id="GO:0046872">
    <property type="term" value="F:metal ion binding"/>
    <property type="evidence" value="ECO:0007669"/>
    <property type="project" value="UniProtKB-KW"/>
</dbReference>
<dbReference type="PRINTS" id="PR01047">
    <property type="entry name" value="TRNASYNTHTHR"/>
</dbReference>
<dbReference type="FunFam" id="3.30.930.10:FF:000002">
    <property type="entry name" value="Threonine--tRNA ligase"/>
    <property type="match status" value="1"/>
</dbReference>
<keyword evidence="3 13" id="KW-0820">tRNA-binding</keyword>
<evidence type="ECO:0000256" key="11">
    <source>
        <dbReference type="ARBA" id="ARBA00023146"/>
    </source>
</evidence>
<protein>
    <recommendedName>
        <fullName evidence="13">Threonine--tRNA ligase</fullName>
        <ecNumber evidence="13">6.1.1.3</ecNumber>
    </recommendedName>
    <alternativeName>
        <fullName evidence="13">Threonyl-tRNA synthetase</fullName>
        <shortName evidence="13">ThrRS</shortName>
    </alternativeName>
</protein>
<feature type="binding site" evidence="13">
    <location>
        <position position="456"/>
    </location>
    <ligand>
        <name>Zn(2+)</name>
        <dbReference type="ChEBI" id="CHEBI:29105"/>
        <note>catalytic</note>
    </ligand>
</feature>
<dbReference type="InterPro" id="IPR036621">
    <property type="entry name" value="Anticodon-bd_dom_sf"/>
</dbReference>
<organism evidence="15">
    <name type="scientific">Gracilinema caldarium</name>
    <dbReference type="NCBI Taxonomy" id="215591"/>
    <lineage>
        <taxon>Bacteria</taxon>
        <taxon>Pseudomonadati</taxon>
        <taxon>Spirochaetota</taxon>
        <taxon>Spirochaetia</taxon>
        <taxon>Spirochaetales</taxon>
        <taxon>Breznakiellaceae</taxon>
        <taxon>Gracilinema</taxon>
    </lineage>
</organism>
<dbReference type="SUPFAM" id="SSF55681">
    <property type="entry name" value="Class II aaRS and biotin synthetases"/>
    <property type="match status" value="1"/>
</dbReference>
<comment type="similarity">
    <text evidence="1 13">Belongs to the class-II aminoacyl-tRNA synthetase family.</text>
</comment>
<evidence type="ECO:0000256" key="6">
    <source>
        <dbReference type="ARBA" id="ARBA00022741"/>
    </source>
</evidence>
<keyword evidence="6 13" id="KW-0547">Nucleotide-binding</keyword>
<dbReference type="PANTHER" id="PTHR11451">
    <property type="entry name" value="THREONINE-TRNA LIGASE"/>
    <property type="match status" value="1"/>
</dbReference>
<feature type="binding site" evidence="13">
    <location>
        <position position="279"/>
    </location>
    <ligand>
        <name>Zn(2+)</name>
        <dbReference type="ChEBI" id="CHEBI:29105"/>
        <note>catalytic</note>
    </ligand>
</feature>
<dbReference type="InterPro" id="IPR033728">
    <property type="entry name" value="ThrRS_core"/>
</dbReference>
<reference evidence="15" key="1">
    <citation type="journal article" date="2020" name="mSystems">
        <title>Genome- and Community-Level Interaction Insights into Carbon Utilization and Element Cycling Functions of Hydrothermarchaeota in Hydrothermal Sediment.</title>
        <authorList>
            <person name="Zhou Z."/>
            <person name="Liu Y."/>
            <person name="Xu W."/>
            <person name="Pan J."/>
            <person name="Luo Z.H."/>
            <person name="Li M."/>
        </authorList>
    </citation>
    <scope>NUCLEOTIDE SEQUENCE [LARGE SCALE GENOMIC DNA]</scope>
    <source>
        <strain evidence="15">SpSt-503</strain>
    </source>
</reference>
<evidence type="ECO:0000256" key="5">
    <source>
        <dbReference type="ARBA" id="ARBA00022723"/>
    </source>
</evidence>
<dbReference type="Pfam" id="PF03129">
    <property type="entry name" value="HGTP_anticodon"/>
    <property type="match status" value="1"/>
</dbReference>
<dbReference type="GO" id="GO:0005524">
    <property type="term" value="F:ATP binding"/>
    <property type="evidence" value="ECO:0007669"/>
    <property type="project" value="UniProtKB-UniRule"/>
</dbReference>
<evidence type="ECO:0000256" key="4">
    <source>
        <dbReference type="ARBA" id="ARBA00022598"/>
    </source>
</evidence>
<feature type="binding site" evidence="13">
    <location>
        <position position="330"/>
    </location>
    <ligand>
        <name>Zn(2+)</name>
        <dbReference type="ChEBI" id="CHEBI:29105"/>
        <note>catalytic</note>
    </ligand>
</feature>
<evidence type="ECO:0000256" key="8">
    <source>
        <dbReference type="ARBA" id="ARBA00022840"/>
    </source>
</evidence>
<comment type="subunit">
    <text evidence="13">Homodimer.</text>
</comment>
<dbReference type="GO" id="GO:0000049">
    <property type="term" value="F:tRNA binding"/>
    <property type="evidence" value="ECO:0007669"/>
    <property type="project" value="UniProtKB-KW"/>
</dbReference>
<evidence type="ECO:0000256" key="7">
    <source>
        <dbReference type="ARBA" id="ARBA00022833"/>
    </source>
</evidence>
<keyword evidence="4 13" id="KW-0436">Ligase</keyword>
<evidence type="ECO:0000256" key="10">
    <source>
        <dbReference type="ARBA" id="ARBA00022917"/>
    </source>
</evidence>
<evidence type="ECO:0000259" key="14">
    <source>
        <dbReference type="PROSITE" id="PS50862"/>
    </source>
</evidence>
<accession>A0A7C3IRA9</accession>
<comment type="catalytic activity">
    <reaction evidence="12 13">
        <text>tRNA(Thr) + L-threonine + ATP = L-threonyl-tRNA(Thr) + AMP + diphosphate + H(+)</text>
        <dbReference type="Rhea" id="RHEA:24624"/>
        <dbReference type="Rhea" id="RHEA-COMP:9670"/>
        <dbReference type="Rhea" id="RHEA-COMP:9704"/>
        <dbReference type="ChEBI" id="CHEBI:15378"/>
        <dbReference type="ChEBI" id="CHEBI:30616"/>
        <dbReference type="ChEBI" id="CHEBI:33019"/>
        <dbReference type="ChEBI" id="CHEBI:57926"/>
        <dbReference type="ChEBI" id="CHEBI:78442"/>
        <dbReference type="ChEBI" id="CHEBI:78534"/>
        <dbReference type="ChEBI" id="CHEBI:456215"/>
        <dbReference type="EC" id="6.1.1.3"/>
    </reaction>
</comment>
<sequence>MSEERLSTIRHSVSHVMAQAVTRLFPGTQVAIGPSIDNGFYYDFLLPRPITAEDLPAIEAEMKKIIDEKQDFVRVVVSRDEARKRFAGEPFKLELIDELPEGAEISIYEQRRSDGSLAWADLCRGPHVANTREINSAAFKLMNIAGAYWRGDEKRPMLTRIYGTAWETPKDLKAYLAFLEEVEKRDHRRLGKELDLYSIHEEAGAGLIYWHPNGGRMRVALENFWRAEHYRNGYEILYTPHIGKSWLWETSGHLGFYKENMYSSMEIDQQDYYVKPMNCPFHIMIYKTRGHSYRDLPLRWAELGTVYRYERSGVLHGLLRVRGFTQDDAHIICTPDQVMDEIKEVLRFSLFMWKTFGFKDIKAYLATRPEKSVGEQERWDQATTALKSAIIESGLPWELDEGGGAFYGPKIDLKIKDALGREWQMTTIQFDFNLPERFDMTFVDKDGQQKRPYMVHRALLGSLERFFGVMIEHFGGAFPVWIAPEQVAVIPVGEAFNEYAKKVAGELKARELRVSTELGEERMNAKIRDCQGRKIPYMIIVGQKEADEGTVSVRLRDGRQLPPMKLAEFADYVSGKVASRDLEL</sequence>
<dbReference type="GO" id="GO:0006435">
    <property type="term" value="P:threonyl-tRNA aminoacylation"/>
    <property type="evidence" value="ECO:0007669"/>
    <property type="project" value="UniProtKB-UniRule"/>
</dbReference>
<feature type="domain" description="Aminoacyl-transfer RNA synthetases class-II family profile" evidence="14">
    <location>
        <begin position="186"/>
        <end position="479"/>
    </location>
</feature>
<evidence type="ECO:0000256" key="3">
    <source>
        <dbReference type="ARBA" id="ARBA00022555"/>
    </source>
</evidence>
<dbReference type="InterPro" id="IPR047246">
    <property type="entry name" value="ThrRS_anticodon"/>
</dbReference>
<dbReference type="InterPro" id="IPR004154">
    <property type="entry name" value="Anticodon-bd"/>
</dbReference>
<keyword evidence="2 13" id="KW-0963">Cytoplasm</keyword>
<keyword evidence="9 13" id="KW-0694">RNA-binding</keyword>
<dbReference type="InterPro" id="IPR012947">
    <property type="entry name" value="tRNA_SAD"/>
</dbReference>
<dbReference type="Gene3D" id="3.30.54.20">
    <property type="match status" value="1"/>
</dbReference>
<dbReference type="Pfam" id="PF07973">
    <property type="entry name" value="tRNA_SAD"/>
    <property type="match status" value="1"/>
</dbReference>
<dbReference type="CDD" id="cd00860">
    <property type="entry name" value="ThrRS_anticodon"/>
    <property type="match status" value="1"/>
</dbReference>
<dbReference type="InterPro" id="IPR018163">
    <property type="entry name" value="Thr/Ala-tRNA-synth_IIc_edit"/>
</dbReference>
<dbReference type="EMBL" id="DSVL01000363">
    <property type="protein sequence ID" value="HFH30166.1"/>
    <property type="molecule type" value="Genomic_DNA"/>
</dbReference>
<dbReference type="InterPro" id="IPR002314">
    <property type="entry name" value="aa-tRNA-synt_IIb"/>
</dbReference>
<keyword evidence="5 13" id="KW-0479">Metal-binding</keyword>
<evidence type="ECO:0000256" key="9">
    <source>
        <dbReference type="ARBA" id="ARBA00022884"/>
    </source>
</evidence>
<keyword evidence="8 13" id="KW-0067">ATP-binding</keyword>
<dbReference type="InterPro" id="IPR002320">
    <property type="entry name" value="Thr-tRNA-ligase_IIa"/>
</dbReference>
<dbReference type="GO" id="GO:0005737">
    <property type="term" value="C:cytoplasm"/>
    <property type="evidence" value="ECO:0007669"/>
    <property type="project" value="UniProtKB-SubCell"/>
</dbReference>
<dbReference type="CDD" id="cd00771">
    <property type="entry name" value="ThrRS_core"/>
    <property type="match status" value="1"/>
</dbReference>
<dbReference type="PANTHER" id="PTHR11451:SF44">
    <property type="entry name" value="THREONINE--TRNA LIGASE, CHLOROPLASTIC_MITOCHONDRIAL 2"/>
    <property type="match status" value="1"/>
</dbReference>
<dbReference type="Pfam" id="PF00587">
    <property type="entry name" value="tRNA-synt_2b"/>
    <property type="match status" value="1"/>
</dbReference>
<dbReference type="FunFam" id="3.40.50.800:FF:000001">
    <property type="entry name" value="Threonine--tRNA ligase"/>
    <property type="match status" value="1"/>
</dbReference>
<dbReference type="Gene3D" id="3.30.980.10">
    <property type="entry name" value="Threonyl-trna Synthetase, Chain A, domain 2"/>
    <property type="match status" value="1"/>
</dbReference>
<dbReference type="NCBIfam" id="TIGR00418">
    <property type="entry name" value="thrS"/>
    <property type="match status" value="1"/>
</dbReference>
<evidence type="ECO:0000256" key="1">
    <source>
        <dbReference type="ARBA" id="ARBA00008226"/>
    </source>
</evidence>
<gene>
    <name evidence="13" type="primary">thrS</name>
    <name evidence="15" type="ORF">ENS59_11785</name>
</gene>
<evidence type="ECO:0000256" key="12">
    <source>
        <dbReference type="ARBA" id="ARBA00049515"/>
    </source>
</evidence>
<evidence type="ECO:0000256" key="2">
    <source>
        <dbReference type="ARBA" id="ARBA00022490"/>
    </source>
</evidence>
<dbReference type="Gene3D" id="3.40.50.800">
    <property type="entry name" value="Anticodon-binding domain"/>
    <property type="match status" value="1"/>
</dbReference>
<name>A0A7C3IRA9_9SPIR</name>
<keyword evidence="11 13" id="KW-0030">Aminoacyl-tRNA synthetase</keyword>
<dbReference type="GO" id="GO:0004829">
    <property type="term" value="F:threonine-tRNA ligase activity"/>
    <property type="evidence" value="ECO:0007669"/>
    <property type="project" value="UniProtKB-UniRule"/>
</dbReference>